<feature type="region of interest" description="Disordered" evidence="3">
    <location>
        <begin position="542"/>
        <end position="561"/>
    </location>
</feature>
<accession>S7ZQR2</accession>
<dbReference type="Gene3D" id="1.10.1200.10">
    <property type="entry name" value="ACP-like"/>
    <property type="match status" value="1"/>
</dbReference>
<dbReference type="PROSITE" id="PS50075">
    <property type="entry name" value="CARRIER"/>
    <property type="match status" value="1"/>
</dbReference>
<dbReference type="Pfam" id="PF00550">
    <property type="entry name" value="PP-binding"/>
    <property type="match status" value="1"/>
</dbReference>
<dbReference type="SMART" id="SM00823">
    <property type="entry name" value="PKS_PP"/>
    <property type="match status" value="1"/>
</dbReference>
<gene>
    <name evidence="5" type="ORF">PDE_08032</name>
</gene>
<dbReference type="PhylomeDB" id="S7ZQR2"/>
<protein>
    <recommendedName>
        <fullName evidence="4">Carrier domain-containing protein</fullName>
    </recommendedName>
</protein>
<dbReference type="InterPro" id="IPR042099">
    <property type="entry name" value="ANL_N_sf"/>
</dbReference>
<evidence type="ECO:0000313" key="5">
    <source>
        <dbReference type="EMBL" id="EPS33070.1"/>
    </source>
</evidence>
<dbReference type="HOGENOM" id="CLU_002220_2_0_1"/>
<dbReference type="Pfam" id="PF23562">
    <property type="entry name" value="AMP-binding_C_3"/>
    <property type="match status" value="1"/>
</dbReference>
<dbReference type="OrthoDB" id="429813at2759"/>
<dbReference type="STRING" id="933388.S7ZQR2"/>
<dbReference type="InterPro" id="IPR009081">
    <property type="entry name" value="PP-bd_ACP"/>
</dbReference>
<dbReference type="InterPro" id="IPR051414">
    <property type="entry name" value="Adenylate-forming_Reductase"/>
</dbReference>
<feature type="domain" description="Carrier" evidence="4">
    <location>
        <begin position="376"/>
        <end position="458"/>
    </location>
</feature>
<sequence length="903" mass="99047">MTASISEGDKLAEPAFYFHTSGTSTGLPSPIPQSHAIVAALPCFESKNQTATFSTTPLYHGGLADCLRAWTSGAMMWCFPEGQFPLTARNVVRAVEFARTANLAPVNFFSSVPYVLQMLIEDADGLPMLSSMDLVGVGGAAMPVAVGNQLVQSGVNLLSRFGSAECGFLLSSHREYSSDKEWEYLRVQVAPEFLRFEPRDGGLSELVVQPSWPFRSKTNREDGSYVTSDLFEPHPNRENLWRYHSRADSQITLANGKKFDPSPLEQGLQASTPLLRDAYVFGTGKPCAGVLLFPDSDAPSGEVIAAVKQALSHFNPRSSPHARIEESMLIIVPSSTRERALPKSSKGSIMRHQADAMYASLIEAAYTVSPASNNTEPVRLQIDELKSTILDSIQRVLHRSVDPDRDLYQQGVDSIACIQIRKSIETKRLVPSDYRIPLNIVYDQGTVKDLASHIHDVWEPSERETPREDSQLACMESLVKKYRMQSASTAQTKIHSGSSAIVLTGATGFLGSYILGLLRQRPIATRIYCLVRAQTHDEATKRVCQSQTDRGFPSLPSEGEKRGQDPLIVCLPFEAGPPHLNLHDNTWQTIVREAKLVIHAAWPVNFNLPLSSYVNQFACLTELLALAEEAEAHLIFISSMAAAIVTDQPSIPEKITDDASSAAPLGYARSKWVAEKICADSNLTSARGSRGGLASVIRIGQLCGDSSTGAWNRSEAYPLMFSAANSIGALPDLHGEGTNWLPVDVAARSILEISIPGFADRCRDLHDLTWAGPSADNSRSSTTPVYHVANPFDCTPWRQVVDWISTTVSAIDPSRQMEVLPAVDWVDRVDRQLAENHPARGLVGFWKQTFSQNAELSLGLGRSVIKKPAQIEIDRARQLAESIGAVAPLDQQTVERLWLWTQM</sequence>
<evidence type="ECO:0000256" key="2">
    <source>
        <dbReference type="ARBA" id="ARBA00022553"/>
    </source>
</evidence>
<keyword evidence="1" id="KW-0596">Phosphopantetheine</keyword>
<dbReference type="InterPro" id="IPR000873">
    <property type="entry name" value="AMP-dep_synth/lig_dom"/>
</dbReference>
<dbReference type="Gene3D" id="3.40.50.720">
    <property type="entry name" value="NAD(P)-binding Rossmann-like Domain"/>
    <property type="match status" value="1"/>
</dbReference>
<dbReference type="Gene3D" id="3.40.50.12780">
    <property type="entry name" value="N-terminal domain of ligase-like"/>
    <property type="match status" value="1"/>
</dbReference>
<dbReference type="SUPFAM" id="SSF47336">
    <property type="entry name" value="ACP-like"/>
    <property type="match status" value="1"/>
</dbReference>
<dbReference type="InterPro" id="IPR036291">
    <property type="entry name" value="NAD(P)-bd_dom_sf"/>
</dbReference>
<dbReference type="GO" id="GO:0031177">
    <property type="term" value="F:phosphopantetheine binding"/>
    <property type="evidence" value="ECO:0007669"/>
    <property type="project" value="InterPro"/>
</dbReference>
<dbReference type="SUPFAM" id="SSF56801">
    <property type="entry name" value="Acetyl-CoA synthetase-like"/>
    <property type="match status" value="1"/>
</dbReference>
<evidence type="ECO:0000256" key="3">
    <source>
        <dbReference type="SAM" id="MobiDB-lite"/>
    </source>
</evidence>
<keyword evidence="6" id="KW-1185">Reference proteome</keyword>
<dbReference type="Pfam" id="PF00501">
    <property type="entry name" value="AMP-binding"/>
    <property type="match status" value="1"/>
</dbReference>
<dbReference type="eggNOG" id="KOG1178">
    <property type="taxonomic scope" value="Eukaryota"/>
</dbReference>
<evidence type="ECO:0000256" key="1">
    <source>
        <dbReference type="ARBA" id="ARBA00022450"/>
    </source>
</evidence>
<proteinExistence type="predicted"/>
<reference evidence="5 6" key="1">
    <citation type="journal article" date="2013" name="PLoS ONE">
        <title>Genomic and secretomic analyses reveal unique features of the lignocellulolytic enzyme system of Penicillium decumbens.</title>
        <authorList>
            <person name="Liu G."/>
            <person name="Zhang L."/>
            <person name="Wei X."/>
            <person name="Zou G."/>
            <person name="Qin Y."/>
            <person name="Ma L."/>
            <person name="Li J."/>
            <person name="Zheng H."/>
            <person name="Wang S."/>
            <person name="Wang C."/>
            <person name="Xun L."/>
            <person name="Zhao G.-P."/>
            <person name="Zhou Z."/>
            <person name="Qu Y."/>
        </authorList>
    </citation>
    <scope>NUCLEOTIDE SEQUENCE [LARGE SCALE GENOMIC DNA]</scope>
    <source>
        <strain evidence="6">114-2 / CGMCC 5302</strain>
    </source>
</reference>
<dbReference type="EMBL" id="KB644415">
    <property type="protein sequence ID" value="EPS33070.1"/>
    <property type="molecule type" value="Genomic_DNA"/>
</dbReference>
<organism evidence="5 6">
    <name type="scientific">Penicillium oxalicum (strain 114-2 / CGMCC 5302)</name>
    <name type="common">Penicillium decumbens</name>
    <dbReference type="NCBI Taxonomy" id="933388"/>
    <lineage>
        <taxon>Eukaryota</taxon>
        <taxon>Fungi</taxon>
        <taxon>Dikarya</taxon>
        <taxon>Ascomycota</taxon>
        <taxon>Pezizomycotina</taxon>
        <taxon>Eurotiomycetes</taxon>
        <taxon>Eurotiomycetidae</taxon>
        <taxon>Eurotiales</taxon>
        <taxon>Aspergillaceae</taxon>
        <taxon>Penicillium</taxon>
    </lineage>
</organism>
<dbReference type="PANTHER" id="PTHR43439:SF2">
    <property type="entry name" value="ENZYME, PUTATIVE (JCVI)-RELATED"/>
    <property type="match status" value="1"/>
</dbReference>
<dbReference type="SUPFAM" id="SSF51735">
    <property type="entry name" value="NAD(P)-binding Rossmann-fold domains"/>
    <property type="match status" value="1"/>
</dbReference>
<dbReference type="InterPro" id="IPR036736">
    <property type="entry name" value="ACP-like_sf"/>
</dbReference>
<dbReference type="Proteomes" id="UP000019376">
    <property type="component" value="Unassembled WGS sequence"/>
</dbReference>
<dbReference type="Pfam" id="PF07993">
    <property type="entry name" value="NAD_binding_4"/>
    <property type="match status" value="1"/>
</dbReference>
<dbReference type="AlphaFoldDB" id="S7ZQR2"/>
<evidence type="ECO:0000259" key="4">
    <source>
        <dbReference type="PROSITE" id="PS50075"/>
    </source>
</evidence>
<dbReference type="PANTHER" id="PTHR43439">
    <property type="entry name" value="PHENYLACETATE-COENZYME A LIGASE"/>
    <property type="match status" value="1"/>
</dbReference>
<name>S7ZQR2_PENO1</name>
<dbReference type="InterPro" id="IPR020806">
    <property type="entry name" value="PKS_PP-bd"/>
</dbReference>
<dbReference type="InterPro" id="IPR013120">
    <property type="entry name" value="FAR_NAD-bd"/>
</dbReference>
<keyword evidence="2" id="KW-0597">Phosphoprotein</keyword>
<evidence type="ECO:0000313" key="6">
    <source>
        <dbReference type="Proteomes" id="UP000019376"/>
    </source>
</evidence>
<dbReference type="GO" id="GO:0044550">
    <property type="term" value="P:secondary metabolite biosynthetic process"/>
    <property type="evidence" value="ECO:0007669"/>
    <property type="project" value="UniProtKB-ARBA"/>
</dbReference>